<feature type="domain" description="BED-type" evidence="11">
    <location>
        <begin position="40"/>
        <end position="88"/>
    </location>
</feature>
<organism evidence="12 13">
    <name type="scientific">Centaurea solstitialis</name>
    <name type="common">yellow star-thistle</name>
    <dbReference type="NCBI Taxonomy" id="347529"/>
    <lineage>
        <taxon>Eukaryota</taxon>
        <taxon>Viridiplantae</taxon>
        <taxon>Streptophyta</taxon>
        <taxon>Embryophyta</taxon>
        <taxon>Tracheophyta</taxon>
        <taxon>Spermatophyta</taxon>
        <taxon>Magnoliopsida</taxon>
        <taxon>eudicotyledons</taxon>
        <taxon>Gunneridae</taxon>
        <taxon>Pentapetalae</taxon>
        <taxon>asterids</taxon>
        <taxon>campanulids</taxon>
        <taxon>Asterales</taxon>
        <taxon>Asteraceae</taxon>
        <taxon>Carduoideae</taxon>
        <taxon>Cardueae</taxon>
        <taxon>Centaureinae</taxon>
        <taxon>Centaurea</taxon>
    </lineage>
</organism>
<evidence type="ECO:0000256" key="4">
    <source>
        <dbReference type="ARBA" id="ARBA00022771"/>
    </source>
</evidence>
<name>A0AA38WE55_9ASTR</name>
<comment type="subunit">
    <text evidence="2">Homodimer.</text>
</comment>
<keyword evidence="3" id="KW-0479">Metal-binding</keyword>
<dbReference type="InterPro" id="IPR052035">
    <property type="entry name" value="ZnF_BED_domain_contain"/>
</dbReference>
<keyword evidence="7" id="KW-0238">DNA-binding</keyword>
<dbReference type="AlphaFoldDB" id="A0AA38WE55"/>
<dbReference type="Pfam" id="PF14372">
    <property type="entry name" value="hAT-like_RNase-H"/>
    <property type="match status" value="1"/>
</dbReference>
<keyword evidence="6" id="KW-0805">Transcription regulation</keyword>
<dbReference type="InterPro" id="IPR008906">
    <property type="entry name" value="HATC_C_dom"/>
</dbReference>
<evidence type="ECO:0000256" key="7">
    <source>
        <dbReference type="ARBA" id="ARBA00023125"/>
    </source>
</evidence>
<keyword evidence="5" id="KW-0862">Zinc</keyword>
<dbReference type="PROSITE" id="PS50808">
    <property type="entry name" value="ZF_BED"/>
    <property type="match status" value="1"/>
</dbReference>
<dbReference type="InterPro" id="IPR003656">
    <property type="entry name" value="Znf_BED"/>
</dbReference>
<dbReference type="SUPFAM" id="SSF53098">
    <property type="entry name" value="Ribonuclease H-like"/>
    <property type="match status" value="1"/>
</dbReference>
<dbReference type="PANTHER" id="PTHR46481">
    <property type="entry name" value="ZINC FINGER BED DOMAIN-CONTAINING PROTEIN 4"/>
    <property type="match status" value="1"/>
</dbReference>
<keyword evidence="8" id="KW-0804">Transcription</keyword>
<dbReference type="GO" id="GO:0008270">
    <property type="term" value="F:zinc ion binding"/>
    <property type="evidence" value="ECO:0007669"/>
    <property type="project" value="UniProtKB-KW"/>
</dbReference>
<keyword evidence="4 10" id="KW-0863">Zinc-finger</keyword>
<protein>
    <recommendedName>
        <fullName evidence="11">BED-type domain-containing protein</fullName>
    </recommendedName>
</protein>
<accession>A0AA38WE55</accession>
<dbReference type="InterPro" id="IPR012337">
    <property type="entry name" value="RNaseH-like_sf"/>
</dbReference>
<evidence type="ECO:0000256" key="9">
    <source>
        <dbReference type="ARBA" id="ARBA00023242"/>
    </source>
</evidence>
<evidence type="ECO:0000256" key="8">
    <source>
        <dbReference type="ARBA" id="ARBA00023163"/>
    </source>
</evidence>
<gene>
    <name evidence="12" type="ORF">OSB04_024753</name>
</gene>
<comment type="subcellular location">
    <subcellularLocation>
        <location evidence="1">Nucleus</location>
    </subcellularLocation>
</comment>
<dbReference type="SMART" id="SM00614">
    <property type="entry name" value="ZnF_BED"/>
    <property type="match status" value="1"/>
</dbReference>
<dbReference type="PANTHER" id="PTHR46481:SF8">
    <property type="entry name" value="ZINC FINGER BED DOMAIN-CONTAINING PROTEIN RICESLEEPER 1-LIKE"/>
    <property type="match status" value="1"/>
</dbReference>
<evidence type="ECO:0000256" key="2">
    <source>
        <dbReference type="ARBA" id="ARBA00011738"/>
    </source>
</evidence>
<dbReference type="GO" id="GO:0005634">
    <property type="term" value="C:nucleus"/>
    <property type="evidence" value="ECO:0007669"/>
    <property type="project" value="UniProtKB-SubCell"/>
</dbReference>
<evidence type="ECO:0000256" key="10">
    <source>
        <dbReference type="PROSITE-ProRule" id="PRU00027"/>
    </source>
</evidence>
<keyword evidence="13" id="KW-1185">Reference proteome</keyword>
<evidence type="ECO:0000256" key="6">
    <source>
        <dbReference type="ARBA" id="ARBA00023015"/>
    </source>
</evidence>
<dbReference type="GO" id="GO:0046983">
    <property type="term" value="F:protein dimerization activity"/>
    <property type="evidence" value="ECO:0007669"/>
    <property type="project" value="InterPro"/>
</dbReference>
<proteinExistence type="predicted"/>
<keyword evidence="9" id="KW-0539">Nucleus</keyword>
<evidence type="ECO:0000259" key="11">
    <source>
        <dbReference type="PROSITE" id="PS50808"/>
    </source>
</evidence>
<dbReference type="EMBL" id="JARYMX010000006">
    <property type="protein sequence ID" value="KAJ9545046.1"/>
    <property type="molecule type" value="Genomic_DNA"/>
</dbReference>
<evidence type="ECO:0000313" key="12">
    <source>
        <dbReference type="EMBL" id="KAJ9545046.1"/>
    </source>
</evidence>
<sequence length="655" mass="74876">METSQTNDNEGLSQPEDEHVNVTNVVMEGCENVDEKKKGGKRSWVWDHFIEVDGGIYSQCPYCKIKMKSNSKKNGTSSLKGHLEKVCKLSPFYKKKDDQKKQSTLKIALGFMWTVARDCLSIYKDEINTLKGLLKGQTVSLTTDTWTSVQNYNYMCLTAHWVDDNWKKILNFCQCSNHRGETIGKLVYKCLQKWGIEKVFTVTVDNASSNDGAIRFLKTMLKGPNAILDCKYLHLRCCAHIINLVVKDGLDEHFDSISRIRNAVRYVRSSPSRYATFLESFAKVKSDCKRKPCLDCETRWNSTFLMLETAEKYADAFERLSLIDKKYKAFFRETNEANDEDDLKSTRKRKRNERALGAPEEEDWEKARGFIEYLKIFFNVTKKVSGSHYITSNLFFGELVTMHATIARMCLNVDEKKKDGDNVNFLLHVALVLDPRNKLCYLEYCLALIYGKDSTKCSEVLDRVRKSLDELYNHYKMKINTSNVTHTDASSSSSAFFESSLEVDFEDDYAKFMEERGQGANKTEVEIYLSDANEKRTKNETFDVLGWWKSNSVKYPILSQIAKHVLAMPISTVASESAFSTGGRVIDPFRSSLTPNTAEALICTQDWIRSTPIDLNGTTLSGVELQTLVENLEKLEIEEELTAGGKHHEESDDDW</sequence>
<comment type="caution">
    <text evidence="12">The sequence shown here is derived from an EMBL/GenBank/DDBJ whole genome shotgun (WGS) entry which is preliminary data.</text>
</comment>
<dbReference type="Proteomes" id="UP001172457">
    <property type="component" value="Chromosome 6"/>
</dbReference>
<evidence type="ECO:0000256" key="3">
    <source>
        <dbReference type="ARBA" id="ARBA00022723"/>
    </source>
</evidence>
<dbReference type="InterPro" id="IPR025525">
    <property type="entry name" value="hAT-like_transposase_RNase-H"/>
</dbReference>
<dbReference type="Pfam" id="PF05699">
    <property type="entry name" value="Dimer_Tnp_hAT"/>
    <property type="match status" value="1"/>
</dbReference>
<evidence type="ECO:0000256" key="5">
    <source>
        <dbReference type="ARBA" id="ARBA00022833"/>
    </source>
</evidence>
<evidence type="ECO:0000313" key="13">
    <source>
        <dbReference type="Proteomes" id="UP001172457"/>
    </source>
</evidence>
<dbReference type="GO" id="GO:0003677">
    <property type="term" value="F:DNA binding"/>
    <property type="evidence" value="ECO:0007669"/>
    <property type="project" value="UniProtKB-KW"/>
</dbReference>
<evidence type="ECO:0000256" key="1">
    <source>
        <dbReference type="ARBA" id="ARBA00004123"/>
    </source>
</evidence>
<reference evidence="12" key="1">
    <citation type="submission" date="2023-03" db="EMBL/GenBank/DDBJ databases">
        <title>Chromosome-scale reference genome and RAD-based genetic map of yellow starthistle (Centaurea solstitialis) reveal putative structural variation and QTLs associated with invader traits.</title>
        <authorList>
            <person name="Reatini B."/>
            <person name="Cang F.A."/>
            <person name="Jiang Q."/>
            <person name="Mckibben M.T.W."/>
            <person name="Barker M.S."/>
            <person name="Rieseberg L.H."/>
            <person name="Dlugosch K.M."/>
        </authorList>
    </citation>
    <scope>NUCLEOTIDE SEQUENCE</scope>
    <source>
        <strain evidence="12">CAN-66</strain>
        <tissue evidence="12">Leaf</tissue>
    </source>
</reference>